<evidence type="ECO:0000313" key="12">
    <source>
        <dbReference type="Proteomes" id="UP000187344"/>
    </source>
</evidence>
<dbReference type="Gene3D" id="3.30.160.40">
    <property type="entry name" value="Porphobilinogen deaminase, C-terminal domain"/>
    <property type="match status" value="1"/>
</dbReference>
<evidence type="ECO:0000256" key="7">
    <source>
        <dbReference type="ARBA" id="ARBA00048169"/>
    </source>
</evidence>
<accession>A0A1R0FBK8</accession>
<evidence type="ECO:0000256" key="1">
    <source>
        <dbReference type="ARBA" id="ARBA00002869"/>
    </source>
</evidence>
<feature type="domain" description="Porphobilinogen deaminase N-terminal" evidence="9">
    <location>
        <begin position="3"/>
        <end position="208"/>
    </location>
</feature>
<dbReference type="InterPro" id="IPR022418">
    <property type="entry name" value="Porphobilinogen_deaminase_C"/>
</dbReference>
<feature type="domain" description="Porphobilinogen deaminase C-terminal" evidence="10">
    <location>
        <begin position="225"/>
        <end position="291"/>
    </location>
</feature>
<dbReference type="GO" id="GO:0005737">
    <property type="term" value="C:cytoplasm"/>
    <property type="evidence" value="ECO:0007669"/>
    <property type="project" value="UniProtKB-UniRule"/>
</dbReference>
<dbReference type="Pfam" id="PF03900">
    <property type="entry name" value="Porphobil_deamC"/>
    <property type="match status" value="1"/>
</dbReference>
<dbReference type="PANTHER" id="PTHR11557">
    <property type="entry name" value="PORPHOBILINOGEN DEAMINASE"/>
    <property type="match status" value="1"/>
</dbReference>
<evidence type="ECO:0000259" key="10">
    <source>
        <dbReference type="Pfam" id="PF03900"/>
    </source>
</evidence>
<comment type="subunit">
    <text evidence="4">Monomer.</text>
</comment>
<evidence type="ECO:0000256" key="8">
    <source>
        <dbReference type="NCBIfam" id="TIGR00212"/>
    </source>
</evidence>
<dbReference type="AlphaFoldDB" id="A0A1R0FBK8"/>
<comment type="pathway">
    <text evidence="2">Porphyrin-containing compound metabolism; protoporphyrin-IX biosynthesis; coproporphyrinogen-III from 5-aminolevulinate: step 2/4.</text>
</comment>
<dbReference type="SUPFAM" id="SSF54782">
    <property type="entry name" value="Porphobilinogen deaminase (hydroxymethylbilane synthase), C-terminal domain"/>
    <property type="match status" value="1"/>
</dbReference>
<comment type="caution">
    <text evidence="11">The sequence shown here is derived from an EMBL/GenBank/DDBJ whole genome shotgun (WGS) entry which is preliminary data.</text>
</comment>
<evidence type="ECO:0000313" key="11">
    <source>
        <dbReference type="EMBL" id="OLY44393.1"/>
    </source>
</evidence>
<keyword evidence="5 11" id="KW-0808">Transferase</keyword>
<dbReference type="EC" id="2.5.1.61" evidence="8"/>
<dbReference type="Pfam" id="PF01379">
    <property type="entry name" value="Porphobil_deam"/>
    <property type="match status" value="1"/>
</dbReference>
<dbReference type="InterPro" id="IPR022417">
    <property type="entry name" value="Porphobilin_deaminase_N"/>
</dbReference>
<protein>
    <recommendedName>
        <fullName evidence="8">Hydroxymethylbilane synthase</fullName>
        <ecNumber evidence="8">2.5.1.61</ecNumber>
    </recommendedName>
</protein>
<comment type="similarity">
    <text evidence="3">Belongs to the HMBS family.</text>
</comment>
<dbReference type="SUPFAM" id="SSF53850">
    <property type="entry name" value="Periplasmic binding protein-like II"/>
    <property type="match status" value="1"/>
</dbReference>
<dbReference type="RefSeq" id="WP_075869530.1">
    <property type="nucleotide sequence ID" value="NZ_CALYQA010000002.1"/>
</dbReference>
<comment type="function">
    <text evidence="1">Tetrapolymerization of the monopyrrole PBG into the hydroxymethylbilane pre-uroporphyrinogen in several discrete steps.</text>
</comment>
<reference evidence="11 12" key="1">
    <citation type="submission" date="2016-12" db="EMBL/GenBank/DDBJ databases">
        <title>Comparative genomics of Bartonella apis.</title>
        <authorList>
            <person name="Engel P."/>
        </authorList>
    </citation>
    <scope>NUCLEOTIDE SEQUENCE [LARGE SCALE GENOMIC DNA]</scope>
    <source>
        <strain evidence="11 12">PEB0149</strain>
    </source>
</reference>
<gene>
    <name evidence="11" type="ORF">PEB0149_018620</name>
</gene>
<keyword evidence="12" id="KW-1185">Reference proteome</keyword>
<dbReference type="NCBIfam" id="TIGR00212">
    <property type="entry name" value="hemC"/>
    <property type="match status" value="1"/>
</dbReference>
<keyword evidence="6" id="KW-0627">Porphyrin biosynthesis</keyword>
<proteinExistence type="inferred from homology"/>
<dbReference type="PRINTS" id="PR00151">
    <property type="entry name" value="PORPHBDMNASE"/>
</dbReference>
<organism evidence="11 12">
    <name type="scientific">Bartonella apis</name>
    <dbReference type="NCBI Taxonomy" id="1686310"/>
    <lineage>
        <taxon>Bacteria</taxon>
        <taxon>Pseudomonadati</taxon>
        <taxon>Pseudomonadota</taxon>
        <taxon>Alphaproteobacteria</taxon>
        <taxon>Hyphomicrobiales</taxon>
        <taxon>Bartonellaceae</taxon>
        <taxon>Bartonella</taxon>
    </lineage>
</organism>
<sequence length="317" mass="34719">MRIRLGTRKSALARVQAESVAKLLRELDPTLTVETVLLGCVGDKDKHTSFQDIGNVGVFTKSGEEALLNREVDVVVHSLKDLPTVQPEGLVLASVPKREDPRDVLCGLKFDDIRSNHHKIGTGSIRRAAQLRSFFPDIEIVPVRGNVPPRLRRAVDKNGIDATILAAAGLKRLGLFEDSMECLNPQMFPYAVAQGALGIECRQGDRDILRLLKAIECKKSRAETDAERSLMKYLDAGCNLPVGVCSTWKNTMLYMKATVTGVDGLKQVVDYATTCTYGVEEMGKVLAERLLDKGAGELLRACTANSDKKKVESLLKA</sequence>
<dbReference type="PANTHER" id="PTHR11557:SF0">
    <property type="entry name" value="PORPHOBILINOGEN DEAMINASE"/>
    <property type="match status" value="1"/>
</dbReference>
<dbReference type="UniPathway" id="UPA00251">
    <property type="reaction ID" value="UER00319"/>
</dbReference>
<name>A0A1R0FBK8_9HYPH</name>
<dbReference type="InterPro" id="IPR036803">
    <property type="entry name" value="Porphobilinogen_deaminase_C_sf"/>
</dbReference>
<dbReference type="PIRSF" id="PIRSF001438">
    <property type="entry name" value="4pyrrol_synth_OHMeBilane_synth"/>
    <property type="match status" value="1"/>
</dbReference>
<dbReference type="GO" id="GO:0004418">
    <property type="term" value="F:hydroxymethylbilane synthase activity"/>
    <property type="evidence" value="ECO:0007669"/>
    <property type="project" value="UniProtKB-UniRule"/>
</dbReference>
<dbReference type="InterPro" id="IPR000860">
    <property type="entry name" value="HemC"/>
</dbReference>
<dbReference type="OrthoDB" id="9810298at2"/>
<dbReference type="Gene3D" id="3.40.190.10">
    <property type="entry name" value="Periplasmic binding protein-like II"/>
    <property type="match status" value="2"/>
</dbReference>
<dbReference type="Proteomes" id="UP000187344">
    <property type="component" value="Unassembled WGS sequence"/>
</dbReference>
<evidence type="ECO:0000256" key="3">
    <source>
        <dbReference type="ARBA" id="ARBA00005638"/>
    </source>
</evidence>
<dbReference type="GO" id="GO:0006782">
    <property type="term" value="P:protoporphyrinogen IX biosynthetic process"/>
    <property type="evidence" value="ECO:0007669"/>
    <property type="project" value="UniProtKB-UniPathway"/>
</dbReference>
<comment type="catalytic activity">
    <reaction evidence="7">
        <text>4 porphobilinogen + H2O = hydroxymethylbilane + 4 NH4(+)</text>
        <dbReference type="Rhea" id="RHEA:13185"/>
        <dbReference type="ChEBI" id="CHEBI:15377"/>
        <dbReference type="ChEBI" id="CHEBI:28938"/>
        <dbReference type="ChEBI" id="CHEBI:57845"/>
        <dbReference type="ChEBI" id="CHEBI:58126"/>
        <dbReference type="EC" id="2.5.1.61"/>
    </reaction>
</comment>
<evidence type="ECO:0000256" key="6">
    <source>
        <dbReference type="ARBA" id="ARBA00023244"/>
    </source>
</evidence>
<evidence type="ECO:0000259" key="9">
    <source>
        <dbReference type="Pfam" id="PF01379"/>
    </source>
</evidence>
<evidence type="ECO:0000256" key="2">
    <source>
        <dbReference type="ARBA" id="ARBA00004735"/>
    </source>
</evidence>
<evidence type="ECO:0000256" key="5">
    <source>
        <dbReference type="ARBA" id="ARBA00022679"/>
    </source>
</evidence>
<evidence type="ECO:0000256" key="4">
    <source>
        <dbReference type="ARBA" id="ARBA00011245"/>
    </source>
</evidence>
<dbReference type="EMBL" id="LXYT01000001">
    <property type="protein sequence ID" value="OLY44393.1"/>
    <property type="molecule type" value="Genomic_DNA"/>
</dbReference>